<accession>A0ABT9YH33</accession>
<feature type="domain" description="Methyl-accepting transducer" evidence="12">
    <location>
        <begin position="380"/>
        <end position="651"/>
    </location>
</feature>
<dbReference type="Pfam" id="PF02743">
    <property type="entry name" value="dCache_1"/>
    <property type="match status" value="1"/>
</dbReference>
<name>A0ABT9YH33_9BACI</name>
<evidence type="ECO:0000256" key="5">
    <source>
        <dbReference type="ARBA" id="ARBA00022692"/>
    </source>
</evidence>
<sequence length="666" mass="72769">MKKKEKKPSNKGLSLRTKLVLSYLFILILPPLVIGYFSYESAKTNTEALIKQEAKESTQILDEMINQYITSQIENLELIASEFADISFEETSDEREASAFLEKFNVSQKNVGQVLIGTDSDTFIYQPTFLNYPDNYDVRQRSWYNQAKQAGGDVIITAPYTSLGTKRVSITLARALDNGSGVVAVDLELDDLTNMLETIALGQDGYLFLLDKNQSYISHPTQEIGTVAQESFFADMYQSEQGSFDYTFESEEKFMDYRTNELTGWKLAGTYLTKEVSDAVSPILWTTLVVIGSTLFIGALLITGVVRSITKPIRQLAKAAATIGTGDLSENTSLKQNRNDEIGELASAFENMRVSFSTLLKGVLEKSTQVASASEQLLASSEQSTRATEQITSAVQEVVITTDNQGASMENSAGKAVDLSHAVEEIAKHTNVASATAEKAQSVVHLGSQSVKTSMQQMDTIKKTSVTVAERIKQLGDSSKEINQVTDVIKEIAEQTNLLALNASIEAARAGEHGKGFAVVAEEVRKLAEQSGTASEQIREMILAIQSQASLASEAMQIGGTEVENGIRVADQANASFKTIDQYIEEMVGKISYVTTEANQVSSGAKQFVQVFKEVAANSAETSSEMQSVSASTEEQLASMEEISSSAENLTKLSEELHELVQVFKW</sequence>
<evidence type="ECO:0000256" key="4">
    <source>
        <dbReference type="ARBA" id="ARBA00022500"/>
    </source>
</evidence>
<dbReference type="SUPFAM" id="SSF103190">
    <property type="entry name" value="Sensory domain-like"/>
    <property type="match status" value="1"/>
</dbReference>
<evidence type="ECO:0000256" key="8">
    <source>
        <dbReference type="ARBA" id="ARBA00023224"/>
    </source>
</evidence>
<dbReference type="Proteomes" id="UP001225034">
    <property type="component" value="Unassembled WGS sequence"/>
</dbReference>
<dbReference type="PROSITE" id="PS50111">
    <property type="entry name" value="CHEMOTAXIS_TRANSDUC_2"/>
    <property type="match status" value="1"/>
</dbReference>
<dbReference type="CDD" id="cd06225">
    <property type="entry name" value="HAMP"/>
    <property type="match status" value="1"/>
</dbReference>
<evidence type="ECO:0000256" key="10">
    <source>
        <dbReference type="PROSITE-ProRule" id="PRU00284"/>
    </source>
</evidence>
<dbReference type="CDD" id="cd18773">
    <property type="entry name" value="PDC1_HK_sensor"/>
    <property type="match status" value="1"/>
</dbReference>
<protein>
    <submittedName>
        <fullName evidence="14">Methyl-accepting chemotaxis protein</fullName>
    </submittedName>
</protein>
<evidence type="ECO:0000256" key="6">
    <source>
        <dbReference type="ARBA" id="ARBA00022989"/>
    </source>
</evidence>
<keyword evidence="4" id="KW-0145">Chemotaxis</keyword>
<dbReference type="Pfam" id="PF00015">
    <property type="entry name" value="MCPsignal"/>
    <property type="match status" value="1"/>
</dbReference>
<dbReference type="Gene3D" id="1.10.287.950">
    <property type="entry name" value="Methyl-accepting chemotaxis protein"/>
    <property type="match status" value="1"/>
</dbReference>
<keyword evidence="6 11" id="KW-1133">Transmembrane helix</keyword>
<evidence type="ECO:0000259" key="12">
    <source>
        <dbReference type="PROSITE" id="PS50111"/>
    </source>
</evidence>
<dbReference type="PANTHER" id="PTHR32089">
    <property type="entry name" value="METHYL-ACCEPTING CHEMOTAXIS PROTEIN MCPB"/>
    <property type="match status" value="1"/>
</dbReference>
<comment type="caution">
    <text evidence="14">The sequence shown here is derived from an EMBL/GenBank/DDBJ whole genome shotgun (WGS) entry which is preliminary data.</text>
</comment>
<feature type="domain" description="HAMP" evidence="13">
    <location>
        <begin position="307"/>
        <end position="361"/>
    </location>
</feature>
<evidence type="ECO:0000256" key="9">
    <source>
        <dbReference type="ARBA" id="ARBA00029447"/>
    </source>
</evidence>
<proteinExistence type="inferred from homology"/>
<evidence type="ECO:0000313" key="14">
    <source>
        <dbReference type="EMBL" id="MDQ0207155.1"/>
    </source>
</evidence>
<keyword evidence="7 11" id="KW-0472">Membrane</keyword>
<evidence type="ECO:0000259" key="13">
    <source>
        <dbReference type="PROSITE" id="PS50885"/>
    </source>
</evidence>
<comment type="similarity">
    <text evidence="9">Belongs to the methyl-accepting chemotaxis (MCP) protein family.</text>
</comment>
<dbReference type="CDD" id="cd12912">
    <property type="entry name" value="PDC2_MCP_like"/>
    <property type="match status" value="1"/>
</dbReference>
<reference evidence="14 15" key="1">
    <citation type="submission" date="2023-07" db="EMBL/GenBank/DDBJ databases">
        <title>Genomic Encyclopedia of Type Strains, Phase IV (KMG-IV): sequencing the most valuable type-strain genomes for metagenomic binning, comparative biology and taxonomic classification.</title>
        <authorList>
            <person name="Goeker M."/>
        </authorList>
    </citation>
    <scope>NUCLEOTIDE SEQUENCE [LARGE SCALE GENOMIC DNA]</scope>
    <source>
        <strain evidence="14 15">DSM 19154</strain>
    </source>
</reference>
<dbReference type="EMBL" id="JAUSUA010000002">
    <property type="protein sequence ID" value="MDQ0207155.1"/>
    <property type="molecule type" value="Genomic_DNA"/>
</dbReference>
<comment type="subcellular location">
    <subcellularLocation>
        <location evidence="1">Cell membrane</location>
        <topology evidence="1">Multi-pass membrane protein</topology>
    </subcellularLocation>
</comment>
<dbReference type="Gene3D" id="1.10.8.500">
    <property type="entry name" value="HAMP domain in histidine kinase"/>
    <property type="match status" value="1"/>
</dbReference>
<dbReference type="SMART" id="SM00283">
    <property type="entry name" value="MA"/>
    <property type="match status" value="1"/>
</dbReference>
<evidence type="ECO:0000256" key="3">
    <source>
        <dbReference type="ARBA" id="ARBA00022481"/>
    </source>
</evidence>
<organism evidence="14 15">
    <name type="scientific">Alkalicoccobacillus murimartini</name>
    <dbReference type="NCBI Taxonomy" id="171685"/>
    <lineage>
        <taxon>Bacteria</taxon>
        <taxon>Bacillati</taxon>
        <taxon>Bacillota</taxon>
        <taxon>Bacilli</taxon>
        <taxon>Bacillales</taxon>
        <taxon>Bacillaceae</taxon>
        <taxon>Alkalicoccobacillus</taxon>
    </lineage>
</organism>
<dbReference type="InterPro" id="IPR004090">
    <property type="entry name" value="Chemotax_Me-accpt_rcpt"/>
</dbReference>
<dbReference type="InterPro" id="IPR003660">
    <property type="entry name" value="HAMP_dom"/>
</dbReference>
<evidence type="ECO:0000313" key="15">
    <source>
        <dbReference type="Proteomes" id="UP001225034"/>
    </source>
</evidence>
<dbReference type="RefSeq" id="WP_306982214.1">
    <property type="nucleotide sequence ID" value="NZ_JAUSUA010000002.1"/>
</dbReference>
<feature type="transmembrane region" description="Helical" evidence="11">
    <location>
        <begin position="20"/>
        <end position="39"/>
    </location>
</feature>
<dbReference type="CDD" id="cd11386">
    <property type="entry name" value="MCP_signal"/>
    <property type="match status" value="1"/>
</dbReference>
<keyword evidence="15" id="KW-1185">Reference proteome</keyword>
<keyword evidence="3" id="KW-0488">Methylation</keyword>
<dbReference type="SUPFAM" id="SSF58104">
    <property type="entry name" value="Methyl-accepting chemotaxis protein (MCP) signaling domain"/>
    <property type="match status" value="1"/>
</dbReference>
<evidence type="ECO:0000256" key="11">
    <source>
        <dbReference type="SAM" id="Phobius"/>
    </source>
</evidence>
<dbReference type="Pfam" id="PF00672">
    <property type="entry name" value="HAMP"/>
    <property type="match status" value="1"/>
</dbReference>
<dbReference type="InterPro" id="IPR004089">
    <property type="entry name" value="MCPsignal_dom"/>
</dbReference>
<dbReference type="PANTHER" id="PTHR32089:SF114">
    <property type="entry name" value="METHYL-ACCEPTING CHEMOTAXIS PROTEIN MCPB"/>
    <property type="match status" value="1"/>
</dbReference>
<evidence type="ECO:0000256" key="7">
    <source>
        <dbReference type="ARBA" id="ARBA00023136"/>
    </source>
</evidence>
<keyword evidence="2" id="KW-1003">Cell membrane</keyword>
<dbReference type="PROSITE" id="PS50885">
    <property type="entry name" value="HAMP"/>
    <property type="match status" value="1"/>
</dbReference>
<evidence type="ECO:0000256" key="1">
    <source>
        <dbReference type="ARBA" id="ARBA00004651"/>
    </source>
</evidence>
<dbReference type="InterPro" id="IPR029151">
    <property type="entry name" value="Sensor-like_sf"/>
</dbReference>
<dbReference type="SMART" id="SM00304">
    <property type="entry name" value="HAMP"/>
    <property type="match status" value="1"/>
</dbReference>
<keyword evidence="5 11" id="KW-0812">Transmembrane</keyword>
<feature type="transmembrane region" description="Helical" evidence="11">
    <location>
        <begin position="283"/>
        <end position="306"/>
    </location>
</feature>
<dbReference type="InterPro" id="IPR033479">
    <property type="entry name" value="dCache_1"/>
</dbReference>
<evidence type="ECO:0000256" key="2">
    <source>
        <dbReference type="ARBA" id="ARBA00022475"/>
    </source>
</evidence>
<gene>
    <name evidence="14" type="ORF">J2S05_001954</name>
</gene>
<keyword evidence="8 10" id="KW-0807">Transducer</keyword>
<dbReference type="Gene3D" id="3.30.450.20">
    <property type="entry name" value="PAS domain"/>
    <property type="match status" value="2"/>
</dbReference>
<dbReference type="PRINTS" id="PR00260">
    <property type="entry name" value="CHEMTRNSDUCR"/>
</dbReference>